<evidence type="ECO:0000313" key="1">
    <source>
        <dbReference type="EMBL" id="QGQ23676.1"/>
    </source>
</evidence>
<name>A0A6I6ACE4_9PLAN</name>
<dbReference type="InterPro" id="IPR041256">
    <property type="entry name" value="CdiI_4"/>
</dbReference>
<dbReference type="RefSeq" id="WP_155364598.1">
    <property type="nucleotide sequence ID" value="NZ_CP043930.1"/>
</dbReference>
<sequence>MPIRIQLQDPLFPVQTFFNAIGDHEFWDIIHGLKNRVSYGLDVCFCEFPESLEFDEEPFEGVRFCIYEEEVIITEAEFEKLLQKLATIQVCRFPD</sequence>
<dbReference type="EMBL" id="CP043930">
    <property type="protein sequence ID" value="QGQ23676.1"/>
    <property type="molecule type" value="Genomic_DNA"/>
</dbReference>
<protein>
    <submittedName>
        <fullName evidence="1">Uncharacterized protein</fullName>
    </submittedName>
</protein>
<accession>A0A6I6ACE4</accession>
<dbReference type="CDD" id="cd20688">
    <property type="entry name" value="CdiI_Ecoli_Nm-like"/>
    <property type="match status" value="1"/>
</dbReference>
<proteinExistence type="predicted"/>
<keyword evidence="2" id="KW-1185">Reference proteome</keyword>
<evidence type="ECO:0000313" key="2">
    <source>
        <dbReference type="Proteomes" id="UP000427281"/>
    </source>
</evidence>
<gene>
    <name evidence="1" type="ORF">F1728_13745</name>
</gene>
<dbReference type="KEGG" id="gim:F1728_13745"/>
<reference evidence="1 2" key="1">
    <citation type="submission" date="2019-09" db="EMBL/GenBank/DDBJ databases">
        <title>Gimesia benthica sp. nov., a novel bacterium isolated from deep-sea water of the Northwest Indian Ocean.</title>
        <authorList>
            <person name="Dai X."/>
        </authorList>
    </citation>
    <scope>NUCLEOTIDE SEQUENCE [LARGE SCALE GENOMIC DNA]</scope>
    <source>
        <strain evidence="1 2">E7</strain>
    </source>
</reference>
<organism evidence="1 2">
    <name type="scientific">Gimesia benthica</name>
    <dbReference type="NCBI Taxonomy" id="2608982"/>
    <lineage>
        <taxon>Bacteria</taxon>
        <taxon>Pseudomonadati</taxon>
        <taxon>Planctomycetota</taxon>
        <taxon>Planctomycetia</taxon>
        <taxon>Planctomycetales</taxon>
        <taxon>Planctomycetaceae</taxon>
        <taxon>Gimesia</taxon>
    </lineage>
</organism>
<dbReference type="Proteomes" id="UP000427281">
    <property type="component" value="Chromosome"/>
</dbReference>
<dbReference type="AlphaFoldDB" id="A0A6I6ACE4"/>